<sequence length="795" mass="91081">MMAFVLKNTFISIRRFSMDPANKKTIWNLQAFSLLFFLVLIFLWLVGKYQDQIYGISGPVFYRAIPLLFPCFLGHIIYSCPALFKNTYAKPVIQTFLNAFSILALGQIIMHYTGTRNALIITAILLIGTVYLTLYYTLHIGVKATVFNRLTKIVEQSESQEESKKQVIAKVIDDTGKTQISHDEISKIDGIDLSKKGCLSHLRYYSEECKLELFHTVPTKNRQSQLMVLNRNDRAQHGQIIGGTGSGKTLLATTLIVQDLLNDYIGSTIIEPKGSLINRLANFMERTGRNYYRLDPEYELTDCLNPFDVPEGLDIEPMIEANVSAYHAYLGPDAVQYFKSRSTQLLRVGIKALKMVYGNECTYNELDRLIQPMHDDFRAEILSELRGRENQVPLLLEYTRNMAGSQKMQEHAMQTYSNLYDYLTELTSNKYIQRIFCRKSTFNIDDVLRNGEIVLVNGAYGTLQTLTYTVGRLYLNLLRASTFRRNLKEKVRPHQLTVDEIEMFADEEFSTFMEMAREFEMFVNVIHQGNVQLDDVSKRLGSMVKQNAVQKFILAGLDPEDAEYYADMIGEEYQVGKSSGTDEMSTTGFKTNIKEEKRYIVMPKVIQSLKGFNPVTGEPGECLFRGVQNNVRLDPVIGLIYPLPKELFAPLNEHNDEDEDDTSNREGNEQETQTDKDLKEEQIKENALQRKTAERTTSDENEPESVNDSIEESEMRETTEEKQHKATIRNSAWDSDDEEIPNTTDIDTKTEEREDLEKKSSINFRPAMIDNTALKFAEEIKNKAEEKRKNKGNSV</sequence>
<dbReference type="PANTHER" id="PTHR37937">
    <property type="entry name" value="CONJUGATIVE TRANSFER: DNA TRANSPORT"/>
    <property type="match status" value="1"/>
</dbReference>
<dbReference type="KEGG" id="tco:Theco_4013"/>
<evidence type="ECO:0000313" key="10">
    <source>
        <dbReference type="Proteomes" id="UP000010795"/>
    </source>
</evidence>
<accession>L0EKG2</accession>
<evidence type="ECO:0000256" key="8">
    <source>
        <dbReference type="SAM" id="Phobius"/>
    </source>
</evidence>
<organism evidence="9 10">
    <name type="scientific">Thermobacillus composti (strain DSM 18247 / JCM 13945 / KWC4)</name>
    <dbReference type="NCBI Taxonomy" id="717605"/>
    <lineage>
        <taxon>Bacteria</taxon>
        <taxon>Bacillati</taxon>
        <taxon>Bacillota</taxon>
        <taxon>Bacilli</taxon>
        <taxon>Bacillales</taxon>
        <taxon>Paenibacillaceae</taxon>
        <taxon>Thermobacillus</taxon>
    </lineage>
</organism>
<keyword evidence="9" id="KW-0614">Plasmid</keyword>
<comment type="subcellular location">
    <subcellularLocation>
        <location evidence="1">Cell membrane</location>
        <topology evidence="1">Multi-pass membrane protein</topology>
    </subcellularLocation>
</comment>
<dbReference type="PANTHER" id="PTHR37937:SF1">
    <property type="entry name" value="CONJUGATIVE TRANSFER: DNA TRANSPORT"/>
    <property type="match status" value="1"/>
</dbReference>
<dbReference type="eggNOG" id="COG3505">
    <property type="taxonomic scope" value="Bacteria"/>
</dbReference>
<dbReference type="InterPro" id="IPR051539">
    <property type="entry name" value="T4SS-coupling_protein"/>
</dbReference>
<feature type="compositionally biased region" description="Acidic residues" evidence="7">
    <location>
        <begin position="699"/>
        <end position="712"/>
    </location>
</feature>
<evidence type="ECO:0000256" key="1">
    <source>
        <dbReference type="ARBA" id="ARBA00004651"/>
    </source>
</evidence>
<comment type="similarity">
    <text evidence="2">Belongs to the VirD4/TraG family.</text>
</comment>
<dbReference type="InterPro" id="IPR027417">
    <property type="entry name" value="P-loop_NTPase"/>
</dbReference>
<feature type="region of interest" description="Disordered" evidence="7">
    <location>
        <begin position="653"/>
        <end position="762"/>
    </location>
</feature>
<feature type="transmembrane region" description="Helical" evidence="8">
    <location>
        <begin position="118"/>
        <end position="138"/>
    </location>
</feature>
<evidence type="ECO:0000256" key="6">
    <source>
        <dbReference type="ARBA" id="ARBA00023136"/>
    </source>
</evidence>
<feature type="transmembrane region" description="Helical" evidence="8">
    <location>
        <begin position="25"/>
        <end position="45"/>
    </location>
</feature>
<protein>
    <submittedName>
        <fullName evidence="9">Uncharacterized protein</fullName>
    </submittedName>
</protein>
<dbReference type="SUPFAM" id="SSF52540">
    <property type="entry name" value="P-loop containing nucleoside triphosphate hydrolases"/>
    <property type="match status" value="1"/>
</dbReference>
<dbReference type="HOGENOM" id="CLU_353338_0_0_9"/>
<keyword evidence="6 8" id="KW-0472">Membrane</keyword>
<feature type="compositionally biased region" description="Basic and acidic residues" evidence="7">
    <location>
        <begin position="746"/>
        <end position="760"/>
    </location>
</feature>
<name>L0EKG2_THECK</name>
<evidence type="ECO:0000256" key="4">
    <source>
        <dbReference type="ARBA" id="ARBA00022692"/>
    </source>
</evidence>
<gene>
    <name evidence="9" type="ordered locus">Theco_4013</name>
</gene>
<evidence type="ECO:0000256" key="2">
    <source>
        <dbReference type="ARBA" id="ARBA00008806"/>
    </source>
</evidence>
<dbReference type="Gene3D" id="3.40.50.300">
    <property type="entry name" value="P-loop containing nucleotide triphosphate hydrolases"/>
    <property type="match status" value="2"/>
</dbReference>
<evidence type="ECO:0000313" key="9">
    <source>
        <dbReference type="EMBL" id="AGA60017.1"/>
    </source>
</evidence>
<evidence type="ECO:0000256" key="7">
    <source>
        <dbReference type="SAM" id="MobiDB-lite"/>
    </source>
</evidence>
<proteinExistence type="inferred from homology"/>
<dbReference type="Proteomes" id="UP000010795">
    <property type="component" value="Plasmid pTHECO01"/>
</dbReference>
<feature type="compositionally biased region" description="Basic and acidic residues" evidence="7">
    <location>
        <begin position="662"/>
        <end position="698"/>
    </location>
</feature>
<keyword evidence="3" id="KW-1003">Cell membrane</keyword>
<evidence type="ECO:0000256" key="3">
    <source>
        <dbReference type="ARBA" id="ARBA00022475"/>
    </source>
</evidence>
<reference evidence="10" key="1">
    <citation type="submission" date="2012-01" db="EMBL/GenBank/DDBJ databases">
        <title>Complete sequence of plasmid of Thermobacillus composti KWC4.</title>
        <authorList>
            <person name="Lucas S."/>
            <person name="Han J."/>
            <person name="Lapidus A."/>
            <person name="Cheng J.-F."/>
            <person name="Goodwin L."/>
            <person name="Pitluck S."/>
            <person name="Peters L."/>
            <person name="Ovchinnikova G."/>
            <person name="Teshima H."/>
            <person name="Detter J.C."/>
            <person name="Han C."/>
            <person name="Tapia R."/>
            <person name="Land M."/>
            <person name="Hauser L."/>
            <person name="Kyrpides N."/>
            <person name="Ivanova N."/>
            <person name="Pagani I."/>
            <person name="Anderson I."/>
            <person name="Woyke T."/>
        </authorList>
    </citation>
    <scope>NUCLEOTIDE SEQUENCE [LARGE SCALE GENOMIC DNA]</scope>
    <source>
        <strain evidence="10">DSM 18247 / JCM 13945 / KWC4</strain>
        <plasmid evidence="10">Plasmid pTHECO01</plasmid>
    </source>
</reference>
<dbReference type="Pfam" id="PF02534">
    <property type="entry name" value="T4SS-DNA_transf"/>
    <property type="match status" value="1"/>
</dbReference>
<evidence type="ECO:0000256" key="5">
    <source>
        <dbReference type="ARBA" id="ARBA00022989"/>
    </source>
</evidence>
<feature type="transmembrane region" description="Helical" evidence="8">
    <location>
        <begin position="65"/>
        <end position="84"/>
    </location>
</feature>
<keyword evidence="10" id="KW-1185">Reference proteome</keyword>
<dbReference type="InterPro" id="IPR003688">
    <property type="entry name" value="TraG/VirD4"/>
</dbReference>
<geneLocation type="plasmid" evidence="9 10">
    <name>pTHECO01</name>
</geneLocation>
<dbReference type="AlphaFoldDB" id="L0EKG2"/>
<dbReference type="EMBL" id="CP003256">
    <property type="protein sequence ID" value="AGA60017.1"/>
    <property type="molecule type" value="Genomic_DNA"/>
</dbReference>
<keyword evidence="4 8" id="KW-0812">Transmembrane</keyword>
<keyword evidence="5 8" id="KW-1133">Transmembrane helix</keyword>
<feature type="transmembrane region" description="Helical" evidence="8">
    <location>
        <begin position="96"/>
        <end position="112"/>
    </location>
</feature>
<feature type="compositionally biased region" description="Basic and acidic residues" evidence="7">
    <location>
        <begin position="713"/>
        <end position="724"/>
    </location>
</feature>
<dbReference type="GO" id="GO:0005886">
    <property type="term" value="C:plasma membrane"/>
    <property type="evidence" value="ECO:0007669"/>
    <property type="project" value="UniProtKB-SubCell"/>
</dbReference>